<protein>
    <submittedName>
        <fullName evidence="7">Citrate lyase subunit beta / citryl-CoA lyase</fullName>
    </submittedName>
</protein>
<feature type="binding site" evidence="5">
    <location>
        <position position="145"/>
    </location>
    <ligand>
        <name>Mg(2+)</name>
        <dbReference type="ChEBI" id="CHEBI:18420"/>
    </ligand>
</feature>
<dbReference type="EMBL" id="FOBI01000003">
    <property type="protein sequence ID" value="SEK81744.1"/>
    <property type="molecule type" value="Genomic_DNA"/>
</dbReference>
<dbReference type="Proteomes" id="UP000199297">
    <property type="component" value="Unassembled WGS sequence"/>
</dbReference>
<dbReference type="GO" id="GO:0006107">
    <property type="term" value="P:oxaloacetate metabolic process"/>
    <property type="evidence" value="ECO:0007669"/>
    <property type="project" value="TreeGrafter"/>
</dbReference>
<gene>
    <name evidence="7" type="ORF">SAMN05216262_10319</name>
</gene>
<dbReference type="PIRSF" id="PIRSF015582">
    <property type="entry name" value="Cit_lyase_B"/>
    <property type="match status" value="1"/>
</dbReference>
<dbReference type="Gene3D" id="3.20.20.60">
    <property type="entry name" value="Phosphoenolpyruvate-binding domains"/>
    <property type="match status" value="1"/>
</dbReference>
<evidence type="ECO:0000256" key="4">
    <source>
        <dbReference type="PIRSR" id="PIRSR015582-1"/>
    </source>
</evidence>
<keyword evidence="2 5" id="KW-0479">Metal-binding</keyword>
<evidence type="ECO:0000313" key="8">
    <source>
        <dbReference type="Proteomes" id="UP000199297"/>
    </source>
</evidence>
<evidence type="ECO:0000256" key="3">
    <source>
        <dbReference type="ARBA" id="ARBA00022842"/>
    </source>
</evidence>
<evidence type="ECO:0000256" key="5">
    <source>
        <dbReference type="PIRSR" id="PIRSR015582-2"/>
    </source>
</evidence>
<reference evidence="8" key="1">
    <citation type="submission" date="2016-10" db="EMBL/GenBank/DDBJ databases">
        <authorList>
            <person name="Varghese N."/>
            <person name="Submissions S."/>
        </authorList>
    </citation>
    <scope>NUCLEOTIDE SEQUENCE [LARGE SCALE GENOMIC DNA]</scope>
    <source>
        <strain evidence="8">CGMCC 1.9127</strain>
    </source>
</reference>
<dbReference type="STRING" id="641665.GCA_002104455_02774"/>
<keyword evidence="8" id="KW-1185">Reference proteome</keyword>
<proteinExistence type="predicted"/>
<evidence type="ECO:0000313" key="7">
    <source>
        <dbReference type="EMBL" id="SEK81744.1"/>
    </source>
</evidence>
<dbReference type="GO" id="GO:0000287">
    <property type="term" value="F:magnesium ion binding"/>
    <property type="evidence" value="ECO:0007669"/>
    <property type="project" value="TreeGrafter"/>
</dbReference>
<evidence type="ECO:0000256" key="1">
    <source>
        <dbReference type="ARBA" id="ARBA00001946"/>
    </source>
</evidence>
<feature type="binding site" evidence="5">
    <location>
        <position position="118"/>
    </location>
    <ligand>
        <name>Mg(2+)</name>
        <dbReference type="ChEBI" id="CHEBI:18420"/>
    </ligand>
</feature>
<dbReference type="PANTHER" id="PTHR32308:SF0">
    <property type="entry name" value="HPCH_HPAI ALDOLASE_CITRATE LYASE DOMAIN-CONTAINING PROTEIN"/>
    <property type="match status" value="1"/>
</dbReference>
<dbReference type="PANTHER" id="PTHR32308">
    <property type="entry name" value="LYASE BETA SUBUNIT, PUTATIVE (AFU_ORTHOLOGUE AFUA_4G13030)-RELATED"/>
    <property type="match status" value="1"/>
</dbReference>
<dbReference type="InterPro" id="IPR040442">
    <property type="entry name" value="Pyrv_kinase-like_dom_sf"/>
</dbReference>
<evidence type="ECO:0000256" key="2">
    <source>
        <dbReference type="ARBA" id="ARBA00022723"/>
    </source>
</evidence>
<dbReference type="Pfam" id="PF03328">
    <property type="entry name" value="HpcH_HpaI"/>
    <property type="match status" value="1"/>
</dbReference>
<evidence type="ECO:0000259" key="6">
    <source>
        <dbReference type="Pfam" id="PF03328"/>
    </source>
</evidence>
<dbReference type="InterPro" id="IPR011206">
    <property type="entry name" value="Citrate_lyase_beta/mcl1/mcl2"/>
</dbReference>
<accession>A0A1H7K5B7</accession>
<feature type="domain" description="HpcH/HpaI aldolase/citrate lyase" evidence="6">
    <location>
        <begin position="6"/>
        <end position="211"/>
    </location>
</feature>
<dbReference type="AlphaFoldDB" id="A0A1H7K5B7"/>
<organism evidence="7 8">
    <name type="scientific">Colwellia chukchiensis</name>
    <dbReference type="NCBI Taxonomy" id="641665"/>
    <lineage>
        <taxon>Bacteria</taxon>
        <taxon>Pseudomonadati</taxon>
        <taxon>Pseudomonadota</taxon>
        <taxon>Gammaproteobacteria</taxon>
        <taxon>Alteromonadales</taxon>
        <taxon>Colwelliaceae</taxon>
        <taxon>Colwellia</taxon>
    </lineage>
</organism>
<dbReference type="InterPro" id="IPR005000">
    <property type="entry name" value="Aldolase/citrate-lyase_domain"/>
</dbReference>
<sequence>MPDVIRSLLFVPGSKPERFVKAQNSGVDITCIDLEDAVLPTDKDAARQAAIDYLNVEHSDICVRINPIGTALGLADLKALAAVNPAYIMLAKCDSVDDIKIASEVLALCNTQLIALIETPRGLANANDIALASNKVKALMFGGADMSAELRCDFDYEALLFVRSQLVLAAANAKVDLIDVPYINIKDEAGLISETKKVKALGYTAKAAIHPNQIDLIHQAFAPTKAQIDYANAVMVAVDGKDDAGVVVINGRMVDRPIILASKRILQLADAAKKTH</sequence>
<dbReference type="RefSeq" id="WP_085284300.1">
    <property type="nucleotide sequence ID" value="NZ_FOBI01000003.1"/>
</dbReference>
<feature type="binding site" evidence="4">
    <location>
        <position position="64"/>
    </location>
    <ligand>
        <name>substrate</name>
    </ligand>
</feature>
<comment type="cofactor">
    <cofactor evidence="1">
        <name>Mg(2+)</name>
        <dbReference type="ChEBI" id="CHEBI:18420"/>
    </cofactor>
</comment>
<keyword evidence="7" id="KW-0456">Lyase</keyword>
<name>A0A1H7K5B7_9GAMM</name>
<dbReference type="SUPFAM" id="SSF51621">
    <property type="entry name" value="Phosphoenolpyruvate/pyruvate domain"/>
    <property type="match status" value="1"/>
</dbReference>
<feature type="binding site" evidence="4">
    <location>
        <position position="118"/>
    </location>
    <ligand>
        <name>substrate</name>
    </ligand>
</feature>
<dbReference type="GO" id="GO:0016829">
    <property type="term" value="F:lyase activity"/>
    <property type="evidence" value="ECO:0007669"/>
    <property type="project" value="UniProtKB-KW"/>
</dbReference>
<dbReference type="OrthoDB" id="6831788at2"/>
<keyword evidence="3 5" id="KW-0460">Magnesium</keyword>
<dbReference type="InterPro" id="IPR015813">
    <property type="entry name" value="Pyrv/PenolPyrv_kinase-like_dom"/>
</dbReference>